<name>A0AAN6M981_9PLEO</name>
<reference evidence="7 8" key="1">
    <citation type="submission" date="2021-02" db="EMBL/GenBank/DDBJ databases">
        <title>Genome assembly of Pseudopithomyces chartarum.</title>
        <authorList>
            <person name="Jauregui R."/>
            <person name="Singh J."/>
            <person name="Voisey C."/>
        </authorList>
    </citation>
    <scope>NUCLEOTIDE SEQUENCE [LARGE SCALE GENOMIC DNA]</scope>
    <source>
        <strain evidence="7 8">AGR01</strain>
    </source>
</reference>
<dbReference type="PANTHER" id="PTHR23502:SF3">
    <property type="entry name" value="MAJOR FACILITATOR SUPERFAMILY (MFS) PROFILE DOMAIN-CONTAINING PROTEIN-RELATED"/>
    <property type="match status" value="1"/>
</dbReference>
<keyword evidence="8" id="KW-1185">Reference proteome</keyword>
<feature type="transmembrane region" description="Helical" evidence="6">
    <location>
        <begin position="188"/>
        <end position="208"/>
    </location>
</feature>
<feature type="transmembrane region" description="Helical" evidence="6">
    <location>
        <begin position="285"/>
        <end position="309"/>
    </location>
</feature>
<feature type="transmembrane region" description="Helical" evidence="6">
    <location>
        <begin position="329"/>
        <end position="348"/>
    </location>
</feature>
<dbReference type="PANTHER" id="PTHR23502">
    <property type="entry name" value="MAJOR FACILITATOR SUPERFAMILY"/>
    <property type="match status" value="1"/>
</dbReference>
<evidence type="ECO:0008006" key="9">
    <source>
        <dbReference type="Google" id="ProtNLM"/>
    </source>
</evidence>
<keyword evidence="4 6" id="KW-0472">Membrane</keyword>
<feature type="transmembrane region" description="Helical" evidence="6">
    <location>
        <begin position="396"/>
        <end position="416"/>
    </location>
</feature>
<accession>A0AAN6M981</accession>
<comment type="caution">
    <text evidence="7">The sequence shown here is derived from an EMBL/GenBank/DDBJ whole genome shotgun (WGS) entry which is preliminary data.</text>
</comment>
<proteinExistence type="predicted"/>
<keyword evidence="2 6" id="KW-0812">Transmembrane</keyword>
<feature type="region of interest" description="Disordered" evidence="5">
    <location>
        <begin position="889"/>
        <end position="930"/>
    </location>
</feature>
<feature type="compositionally biased region" description="Basic and acidic residues" evidence="5">
    <location>
        <begin position="721"/>
        <end position="730"/>
    </location>
</feature>
<organism evidence="7 8">
    <name type="scientific">Pseudopithomyces chartarum</name>
    <dbReference type="NCBI Taxonomy" id="1892770"/>
    <lineage>
        <taxon>Eukaryota</taxon>
        <taxon>Fungi</taxon>
        <taxon>Dikarya</taxon>
        <taxon>Ascomycota</taxon>
        <taxon>Pezizomycotina</taxon>
        <taxon>Dothideomycetes</taxon>
        <taxon>Pleosporomycetidae</taxon>
        <taxon>Pleosporales</taxon>
        <taxon>Massarineae</taxon>
        <taxon>Didymosphaeriaceae</taxon>
        <taxon>Pseudopithomyces</taxon>
    </lineage>
</organism>
<dbReference type="InterPro" id="IPR036259">
    <property type="entry name" value="MFS_trans_sf"/>
</dbReference>
<evidence type="ECO:0000256" key="4">
    <source>
        <dbReference type="ARBA" id="ARBA00023136"/>
    </source>
</evidence>
<dbReference type="Proteomes" id="UP001280581">
    <property type="component" value="Unassembled WGS sequence"/>
</dbReference>
<gene>
    <name evidence="7" type="ORF">GRF29_1g1084446</name>
</gene>
<dbReference type="EMBL" id="WVTA01000001">
    <property type="protein sequence ID" value="KAK3216811.1"/>
    <property type="molecule type" value="Genomic_DNA"/>
</dbReference>
<evidence type="ECO:0000313" key="8">
    <source>
        <dbReference type="Proteomes" id="UP001280581"/>
    </source>
</evidence>
<evidence type="ECO:0000256" key="5">
    <source>
        <dbReference type="SAM" id="MobiDB-lite"/>
    </source>
</evidence>
<dbReference type="AlphaFoldDB" id="A0AAN6M981"/>
<dbReference type="Pfam" id="PF07690">
    <property type="entry name" value="MFS_1"/>
    <property type="match status" value="1"/>
</dbReference>
<evidence type="ECO:0000256" key="3">
    <source>
        <dbReference type="ARBA" id="ARBA00022989"/>
    </source>
</evidence>
<feature type="transmembrane region" description="Helical" evidence="6">
    <location>
        <begin position="368"/>
        <end position="390"/>
    </location>
</feature>
<feature type="compositionally biased region" description="Basic and acidic residues" evidence="5">
    <location>
        <begin position="890"/>
        <end position="905"/>
    </location>
</feature>
<protein>
    <recommendedName>
        <fullName evidence="9">MFS general substrate transporter</fullName>
    </recommendedName>
</protein>
<evidence type="ECO:0000256" key="6">
    <source>
        <dbReference type="SAM" id="Phobius"/>
    </source>
</evidence>
<keyword evidence="3 6" id="KW-1133">Transmembrane helix</keyword>
<dbReference type="GO" id="GO:0005886">
    <property type="term" value="C:plasma membrane"/>
    <property type="evidence" value="ECO:0007669"/>
    <property type="project" value="TreeGrafter"/>
</dbReference>
<dbReference type="InterPro" id="IPR011701">
    <property type="entry name" value="MFS"/>
</dbReference>
<feature type="region of interest" description="Disordered" evidence="5">
    <location>
        <begin position="686"/>
        <end position="762"/>
    </location>
</feature>
<comment type="subcellular location">
    <subcellularLocation>
        <location evidence="1">Membrane</location>
        <topology evidence="1">Multi-pass membrane protein</topology>
    </subcellularLocation>
</comment>
<evidence type="ECO:0000256" key="2">
    <source>
        <dbReference type="ARBA" id="ARBA00022692"/>
    </source>
</evidence>
<feature type="compositionally biased region" description="Polar residues" evidence="5">
    <location>
        <begin position="709"/>
        <end position="718"/>
    </location>
</feature>
<feature type="transmembrane region" description="Helical" evidence="6">
    <location>
        <begin position="465"/>
        <end position="484"/>
    </location>
</feature>
<evidence type="ECO:0000313" key="7">
    <source>
        <dbReference type="EMBL" id="KAK3216811.1"/>
    </source>
</evidence>
<feature type="compositionally biased region" description="Polar residues" evidence="5">
    <location>
        <begin position="753"/>
        <end position="762"/>
    </location>
</feature>
<feature type="region of interest" description="Disordered" evidence="5">
    <location>
        <begin position="1"/>
        <end position="30"/>
    </location>
</feature>
<evidence type="ECO:0000256" key="1">
    <source>
        <dbReference type="ARBA" id="ARBA00004141"/>
    </source>
</evidence>
<feature type="transmembrane region" description="Helical" evidence="6">
    <location>
        <begin position="159"/>
        <end position="182"/>
    </location>
</feature>
<sequence>MEALHLANTNASTLPSEPDEPKPEASDGVETISRVTTTQSGLRRSRRVELGGIEQLDEVSGYEYTAYNFSDKKKWWILTVVALCQTSMNFNAAIYSNAVNPLNEHYGITRARDGMAAFLITYAFGCELWAPWSEEFGRWPIMQLMGMVADMFDPDEQSFAVLFAAFWSCLGSVIGGICGGPVEQFLNWRWNFWIQLIFGVVVQAVHFFTVPETRSSILLDKKAKEITKTRRTAREADADARRPASYRYNRTDQLDVLGPNGGRELRYRLSWREIGKTMWRPYHMLLFEPIVLFLSLLSGFSDALIFSFLESYGIVFGQWNFDSVKFSMAMFALLIGYCVAYFSFLPVIGYQNKLRKFSPARLTPESRLWWLLFLAPLLPIGLFGSAFVVSGPPLPWIAPLVFAVLIGTANMAIYYATIDYMVAAYGGKYAASATGGNGFARDLLAGLCAFYTGPMYKKLGTQSSTFLLFAVSFLVCIPVYVFYWKGPQVRERSKWAEKVKIEQEKVARGLLVLCRTDSQSEQHLLIKMSVARTIDPANVVQSLTHTLLDVFDAARDLHQTLKSKQKRDYEANLRSRGYRRSVDYIDDGPDGEEEIVMDKAAVLRQFDNGLDHVGGQFAVGDVISQAGLQSQIITLQSVIITTFLYGPTSPNPISHHLKALLAASRAAGTTSIDILSAQLQRQSVVLPPTPRSTPRSRAGSMKAPPYPVTATSSASTALVKSRRDEHEDNYSRSVHPAKTTILSRPPVPRTDTESTAFSGPTAYGTETTLQPNFCLYALDLQRHASQPLASSITSDPSPYCPYCKRTIHLSPGKSWEIFKDDGVRERCYHVQNRFVVKCHREGVDGGYSCALCAKSDSHETVCGDVKALVKHVWQDHSIGELEAEPDVSELGDKFGDKVPERRRDSVMGSNSRRSMSLGPSRAGRRRVEREVETVEIRVPRRERDA</sequence>
<dbReference type="Gene3D" id="1.20.1250.20">
    <property type="entry name" value="MFS general substrate transporter like domains"/>
    <property type="match status" value="2"/>
</dbReference>
<dbReference type="GO" id="GO:0022857">
    <property type="term" value="F:transmembrane transporter activity"/>
    <property type="evidence" value="ECO:0007669"/>
    <property type="project" value="InterPro"/>
</dbReference>
<dbReference type="SUPFAM" id="SSF103473">
    <property type="entry name" value="MFS general substrate transporter"/>
    <property type="match status" value="1"/>
</dbReference>